<accession>A0A454AB49</accession>
<name>A0A454AB49_ECOL5</name>
<organism evidence="1 2">
    <name type="scientific">Escherichia coli O6:K15:H31 (strain 536 / UPEC)</name>
    <dbReference type="NCBI Taxonomy" id="362663"/>
    <lineage>
        <taxon>Bacteria</taxon>
        <taxon>Pseudomonadati</taxon>
        <taxon>Pseudomonadota</taxon>
        <taxon>Gammaproteobacteria</taxon>
        <taxon>Enterobacterales</taxon>
        <taxon>Enterobacteriaceae</taxon>
        <taxon>Escherichia</taxon>
    </lineage>
</organism>
<evidence type="ECO:0000313" key="2">
    <source>
        <dbReference type="Proteomes" id="UP000009182"/>
    </source>
</evidence>
<gene>
    <name evidence="1" type="ordered locus">ECP_4557</name>
</gene>
<dbReference type="Proteomes" id="UP000009182">
    <property type="component" value="Chromosome"/>
</dbReference>
<reference evidence="1 2" key="1">
    <citation type="journal article" date="2006" name="Mol. Microbiol.">
        <title>Role of pathogenicity island-associated integrases in the genome plasticity of uropathogenic Escherichia coli strain 536.</title>
        <authorList>
            <person name="Hochhut B."/>
            <person name="Wilde C."/>
            <person name="Balling G."/>
            <person name="Middendorf B."/>
            <person name="Dobrindt U."/>
            <person name="Brzuszkiewicz E."/>
            <person name="Gottschalk G."/>
            <person name="Carniel E."/>
            <person name="Hacker J."/>
        </authorList>
    </citation>
    <scope>NUCLEOTIDE SEQUENCE [LARGE SCALE GENOMIC DNA]</scope>
    <source>
        <strain evidence="2">536 / UPEC</strain>
    </source>
</reference>
<evidence type="ECO:0000313" key="1">
    <source>
        <dbReference type="EMBL" id="ABG72493.1"/>
    </source>
</evidence>
<dbReference type="KEGG" id="ecp:ECP_4557"/>
<proteinExistence type="predicted"/>
<sequence length="73" mass="8938">MFLAFSFITHIHIKKSIHCGSRFKKSKPKYLHMLIFMRNLYKPCYCILFNMHILKNCYLFLYHTSKMYSCSYI</sequence>
<dbReference type="AlphaFoldDB" id="A0A454AB49"/>
<dbReference type="EMBL" id="CP000247">
    <property type="protein sequence ID" value="ABG72493.1"/>
    <property type="molecule type" value="Genomic_DNA"/>
</dbReference>
<protein>
    <submittedName>
        <fullName evidence="1">Uncharacterized protein</fullName>
    </submittedName>
</protein>